<dbReference type="SUPFAM" id="SSF81923">
    <property type="entry name" value="Double Clp-N motif"/>
    <property type="match status" value="1"/>
</dbReference>
<dbReference type="PROSITE" id="PS51903">
    <property type="entry name" value="CLP_R"/>
    <property type="match status" value="1"/>
</dbReference>
<dbReference type="Proteomes" id="UP000555564">
    <property type="component" value="Unassembled WGS sequence"/>
</dbReference>
<dbReference type="Gene3D" id="1.10.1780.10">
    <property type="entry name" value="Clp, N-terminal domain"/>
    <property type="match status" value="1"/>
</dbReference>
<dbReference type="PANTHER" id="PTHR47016:SF5">
    <property type="entry name" value="CLP DOMAIN SUPERFAMILY PROTEIN"/>
    <property type="match status" value="1"/>
</dbReference>
<feature type="region of interest" description="Disordered" evidence="2">
    <location>
        <begin position="186"/>
        <end position="214"/>
    </location>
</feature>
<dbReference type="EMBL" id="JACHIU010000001">
    <property type="protein sequence ID" value="MBB6473495.1"/>
    <property type="molecule type" value="Genomic_DNA"/>
</dbReference>
<reference evidence="4 5" key="1">
    <citation type="submission" date="2020-08" db="EMBL/GenBank/DDBJ databases">
        <title>Sequencing the genomes of 1000 actinobacteria strains.</title>
        <authorList>
            <person name="Klenk H.-P."/>
        </authorList>
    </citation>
    <scope>NUCLEOTIDE SEQUENCE [LARGE SCALE GENOMIC DNA]</scope>
    <source>
        <strain evidence="4 5">DSM 44936</strain>
    </source>
</reference>
<evidence type="ECO:0000313" key="5">
    <source>
        <dbReference type="Proteomes" id="UP000555564"/>
    </source>
</evidence>
<dbReference type="InterPro" id="IPR036628">
    <property type="entry name" value="Clp_N_dom_sf"/>
</dbReference>
<evidence type="ECO:0000256" key="2">
    <source>
        <dbReference type="SAM" id="MobiDB-lite"/>
    </source>
</evidence>
<dbReference type="GO" id="GO:0005524">
    <property type="term" value="F:ATP binding"/>
    <property type="evidence" value="ECO:0007669"/>
    <property type="project" value="UniProtKB-KW"/>
</dbReference>
<dbReference type="InterPro" id="IPR044217">
    <property type="entry name" value="CLPT1/2"/>
</dbReference>
<evidence type="ECO:0000259" key="3">
    <source>
        <dbReference type="PROSITE" id="PS51903"/>
    </source>
</evidence>
<dbReference type="Pfam" id="PF02861">
    <property type="entry name" value="Clp_N"/>
    <property type="match status" value="1"/>
</dbReference>
<proteinExistence type="predicted"/>
<dbReference type="InterPro" id="IPR004176">
    <property type="entry name" value="Clp_R_N"/>
</dbReference>
<dbReference type="AlphaFoldDB" id="A0A7X0M6I0"/>
<dbReference type="GO" id="GO:0008233">
    <property type="term" value="F:peptidase activity"/>
    <property type="evidence" value="ECO:0007669"/>
    <property type="project" value="UniProtKB-KW"/>
</dbReference>
<gene>
    <name evidence="4" type="ORF">BJ992_002926</name>
</gene>
<dbReference type="PANTHER" id="PTHR47016">
    <property type="entry name" value="ATP-DEPENDENT CLP PROTEASE ATP-BINDING SUBUNIT CLPT1, CHLOROPLASTIC"/>
    <property type="match status" value="1"/>
</dbReference>
<keyword evidence="4" id="KW-0067">ATP-binding</keyword>
<dbReference type="RefSeq" id="WP_184981291.1">
    <property type="nucleotide sequence ID" value="NZ_JACHIU010000001.1"/>
</dbReference>
<keyword evidence="5" id="KW-1185">Reference proteome</keyword>
<organism evidence="4 5">
    <name type="scientific">Sphaerisporangium rubeum</name>
    <dbReference type="NCBI Taxonomy" id="321317"/>
    <lineage>
        <taxon>Bacteria</taxon>
        <taxon>Bacillati</taxon>
        <taxon>Actinomycetota</taxon>
        <taxon>Actinomycetes</taxon>
        <taxon>Streptosporangiales</taxon>
        <taxon>Streptosporangiaceae</taxon>
        <taxon>Sphaerisporangium</taxon>
    </lineage>
</organism>
<evidence type="ECO:0000256" key="1">
    <source>
        <dbReference type="PROSITE-ProRule" id="PRU01251"/>
    </source>
</evidence>
<name>A0A7X0M6I0_9ACTN</name>
<keyword evidence="4" id="KW-0645">Protease</keyword>
<protein>
    <submittedName>
        <fullName evidence="4">ATP-dependent Clp protease ATP-binding subunit ClpC</fullName>
    </submittedName>
</protein>
<feature type="domain" description="Clp R" evidence="3">
    <location>
        <begin position="2"/>
        <end position="145"/>
    </location>
</feature>
<keyword evidence="4" id="KW-0547">Nucleotide-binding</keyword>
<evidence type="ECO:0000313" key="4">
    <source>
        <dbReference type="EMBL" id="MBB6473495.1"/>
    </source>
</evidence>
<keyword evidence="1" id="KW-0677">Repeat</keyword>
<accession>A0A7X0M6I0</accession>
<dbReference type="GO" id="GO:0006508">
    <property type="term" value="P:proteolysis"/>
    <property type="evidence" value="ECO:0007669"/>
    <property type="project" value="UniProtKB-KW"/>
</dbReference>
<sequence length="214" mass="23484">MFERFTDPARRVVVVAQEEARHLHHGVIGTEHILLGLVCEPNGLAGTVLREAGLTLEQVRSDVRELGGPPGDAAPEPHIPFGDRAKKVLELALREAMNLHHNYIGTEHILLGVMREAGGTAMRILERHEIDPKQTREALVDESATRRVRRLGPLEDTTILMPPSVGARLERIMESLDRIERRLDAYGVPPAPEHPAGPARHDPAGPSAREPGTA</sequence>
<comment type="caution">
    <text evidence="4">The sequence shown here is derived from an EMBL/GenBank/DDBJ whole genome shotgun (WGS) entry which is preliminary data.</text>
</comment>
<keyword evidence="4" id="KW-0378">Hydrolase</keyword>